<dbReference type="NCBIfam" id="TIGR00765">
    <property type="entry name" value="yihY_not_rbn"/>
    <property type="match status" value="1"/>
</dbReference>
<keyword evidence="4 6" id="KW-1133">Transmembrane helix</keyword>
<sequence length="319" mass="33611">MADAPAADQNPRTDTKAKPGRSWWRLLVNVYKEIGEDHVGLISAGVAFYGLLAIFPGIVAAMAIAGLVMDPQTVVTQLEGLSRFLPQEAAGIVIDQAIAVAGSESGGLGLAALFGILVALYSASKGVTSLMEGLNVAFEVEEKRGLVRYYLTAFALTIGLIVGFVVIVIILAGLPALLAFLPWSNVTEWIVSLARWPILLAVLAAGLAILYRYAPSRGPVPWHWITPGAGIACGLWLLGSILFATYVSNFGSYNETFGALGGVIVLLTWLWLSAYIVLLGAEMDSEIEQQDKAEGDAAAPVRAAKKVTPGAQAGESSAQ</sequence>
<dbReference type="Pfam" id="PF03631">
    <property type="entry name" value="Virul_fac_BrkB"/>
    <property type="match status" value="1"/>
</dbReference>
<name>A0A6J4PNS8_9RHOB</name>
<evidence type="ECO:0000256" key="3">
    <source>
        <dbReference type="ARBA" id="ARBA00022692"/>
    </source>
</evidence>
<feature type="transmembrane region" description="Helical" evidence="6">
    <location>
        <begin position="149"/>
        <end position="181"/>
    </location>
</feature>
<evidence type="ECO:0000256" key="4">
    <source>
        <dbReference type="ARBA" id="ARBA00022989"/>
    </source>
</evidence>
<feature type="transmembrane region" description="Helical" evidence="6">
    <location>
        <begin position="46"/>
        <end position="69"/>
    </location>
</feature>
<dbReference type="GO" id="GO:0005886">
    <property type="term" value="C:plasma membrane"/>
    <property type="evidence" value="ECO:0007669"/>
    <property type="project" value="UniProtKB-SubCell"/>
</dbReference>
<protein>
    <submittedName>
        <fullName evidence="7">Ribonuclease BN</fullName>
    </submittedName>
</protein>
<dbReference type="PANTHER" id="PTHR30213">
    <property type="entry name" value="INNER MEMBRANE PROTEIN YHJD"/>
    <property type="match status" value="1"/>
</dbReference>
<feature type="transmembrane region" description="Helical" evidence="6">
    <location>
        <begin position="259"/>
        <end position="281"/>
    </location>
</feature>
<dbReference type="PIRSF" id="PIRSF035875">
    <property type="entry name" value="RNase_BN"/>
    <property type="match status" value="1"/>
</dbReference>
<gene>
    <name evidence="7" type="ORF">AVDCRST_MAG15-2268</name>
</gene>
<accession>A0A6J4PNS8</accession>
<comment type="subcellular location">
    <subcellularLocation>
        <location evidence="1">Cell membrane</location>
        <topology evidence="1">Multi-pass membrane protein</topology>
    </subcellularLocation>
</comment>
<evidence type="ECO:0000256" key="6">
    <source>
        <dbReference type="SAM" id="Phobius"/>
    </source>
</evidence>
<keyword evidence="5 6" id="KW-0472">Membrane</keyword>
<feature type="transmembrane region" description="Helical" evidence="6">
    <location>
        <begin position="193"/>
        <end position="213"/>
    </location>
</feature>
<evidence type="ECO:0000256" key="2">
    <source>
        <dbReference type="ARBA" id="ARBA00022475"/>
    </source>
</evidence>
<dbReference type="AlphaFoldDB" id="A0A6J4PNS8"/>
<evidence type="ECO:0000256" key="1">
    <source>
        <dbReference type="ARBA" id="ARBA00004651"/>
    </source>
</evidence>
<evidence type="ECO:0000313" key="7">
    <source>
        <dbReference type="EMBL" id="CAA9421646.1"/>
    </source>
</evidence>
<dbReference type="InterPro" id="IPR017039">
    <property type="entry name" value="Virul_fac_BrkB"/>
</dbReference>
<keyword evidence="3 6" id="KW-0812">Transmembrane</keyword>
<proteinExistence type="predicted"/>
<feature type="transmembrane region" description="Helical" evidence="6">
    <location>
        <begin position="225"/>
        <end position="247"/>
    </location>
</feature>
<reference evidence="7" key="1">
    <citation type="submission" date="2020-02" db="EMBL/GenBank/DDBJ databases">
        <authorList>
            <person name="Meier V. D."/>
        </authorList>
    </citation>
    <scope>NUCLEOTIDE SEQUENCE</scope>
    <source>
        <strain evidence="7">AVDCRST_MAG15</strain>
    </source>
</reference>
<organism evidence="7">
    <name type="scientific">uncultured Rubellimicrobium sp</name>
    <dbReference type="NCBI Taxonomy" id="543078"/>
    <lineage>
        <taxon>Bacteria</taxon>
        <taxon>Pseudomonadati</taxon>
        <taxon>Pseudomonadota</taxon>
        <taxon>Alphaproteobacteria</taxon>
        <taxon>Rhodobacterales</taxon>
        <taxon>Roseobacteraceae</taxon>
        <taxon>Rubellimicrobium</taxon>
        <taxon>environmental samples</taxon>
    </lineage>
</organism>
<keyword evidence="2" id="KW-1003">Cell membrane</keyword>
<evidence type="ECO:0000256" key="5">
    <source>
        <dbReference type="ARBA" id="ARBA00023136"/>
    </source>
</evidence>
<dbReference type="PANTHER" id="PTHR30213:SF0">
    <property type="entry name" value="UPF0761 MEMBRANE PROTEIN YIHY"/>
    <property type="match status" value="1"/>
</dbReference>
<dbReference type="EMBL" id="CADCUU010000330">
    <property type="protein sequence ID" value="CAA9421646.1"/>
    <property type="molecule type" value="Genomic_DNA"/>
</dbReference>